<organism evidence="1 2">
    <name type="scientific">Burkholderia pseudomallei (strain 1026b)</name>
    <dbReference type="NCBI Taxonomy" id="884204"/>
    <lineage>
        <taxon>Bacteria</taxon>
        <taxon>Pseudomonadati</taxon>
        <taxon>Pseudomonadota</taxon>
        <taxon>Betaproteobacteria</taxon>
        <taxon>Burkholderiales</taxon>
        <taxon>Burkholderiaceae</taxon>
        <taxon>Burkholderia</taxon>
        <taxon>pseudomallei group</taxon>
    </lineage>
</organism>
<dbReference type="KEGG" id="bpz:BP1026B_I3343"/>
<dbReference type="AlphaFoldDB" id="A0A0H3HNQ1"/>
<dbReference type="GeneID" id="93058681"/>
<dbReference type="Proteomes" id="UP000010087">
    <property type="component" value="Chromosome 1"/>
</dbReference>
<gene>
    <name evidence="1" type="ordered locus">BP1026B_I3343</name>
</gene>
<dbReference type="SMR" id="A0A0H3HNQ1"/>
<evidence type="ECO:0000313" key="2">
    <source>
        <dbReference type="Proteomes" id="UP000010087"/>
    </source>
</evidence>
<proteinExistence type="predicted"/>
<name>A0A0H3HNQ1_BURP2</name>
<dbReference type="RefSeq" id="WP_004524430.1">
    <property type="nucleotide sequence ID" value="NC_017831.1"/>
</dbReference>
<dbReference type="PATRIC" id="fig|884204.3.peg.3693"/>
<reference evidence="1 2" key="1">
    <citation type="journal article" date="2012" name="PLoS ONE">
        <title>Evolution of Burkholderia pseudomallei in recurrent melioidosis.</title>
        <authorList>
            <person name="Hayden H.S."/>
            <person name="Lim R."/>
            <person name="Brittnacher M.J."/>
            <person name="Sims E.H."/>
            <person name="Ramage E.R."/>
            <person name="Fong C."/>
            <person name="Wu Z."/>
            <person name="Crist E."/>
            <person name="Chang J."/>
            <person name="Zhou Y."/>
            <person name="Radey M."/>
            <person name="Rohmer L."/>
            <person name="Haugen E."/>
            <person name="Gillett W."/>
            <person name="Wuthiekanun V."/>
            <person name="Peacock S.J."/>
            <person name="Kaul R."/>
            <person name="Miller S.I."/>
            <person name="Manoil C."/>
            <person name="Jacobs M.A."/>
        </authorList>
    </citation>
    <scope>NUCLEOTIDE SEQUENCE [LARGE SCALE GENOMIC DNA]</scope>
    <source>
        <strain evidence="1 2">1026b</strain>
    </source>
</reference>
<dbReference type="InterPro" id="IPR025528">
    <property type="entry name" value="BrnA_antitoxin"/>
</dbReference>
<dbReference type="Pfam" id="PF14384">
    <property type="entry name" value="BrnA_antitoxin"/>
    <property type="match status" value="1"/>
</dbReference>
<accession>A0A0H3HNQ1</accession>
<protein>
    <recommendedName>
        <fullName evidence="3">BrnA antitoxin family protein</fullName>
    </recommendedName>
</protein>
<sequence>MTVSKRATHTDWVDPDDAPELTDEFFERADEYVGDRLVRRGPGRPLGSHKTATTIRLDDDVLDAFKATGRGWQTRVNAVLKEWLKTHKPA</sequence>
<dbReference type="EMBL" id="CP002833">
    <property type="protein sequence ID" value="AFI67924.1"/>
    <property type="molecule type" value="Genomic_DNA"/>
</dbReference>
<evidence type="ECO:0008006" key="3">
    <source>
        <dbReference type="Google" id="ProtNLM"/>
    </source>
</evidence>
<evidence type="ECO:0000313" key="1">
    <source>
        <dbReference type="EMBL" id="AFI67924.1"/>
    </source>
</evidence>